<dbReference type="EMBL" id="KE345791">
    <property type="protein sequence ID" value="EXC16435.1"/>
    <property type="molecule type" value="Genomic_DNA"/>
</dbReference>
<dbReference type="AlphaFoldDB" id="W9RXA4"/>
<dbReference type="PANTHER" id="PTHR47584">
    <property type="match status" value="1"/>
</dbReference>
<evidence type="ECO:0000313" key="3">
    <source>
        <dbReference type="Proteomes" id="UP000030645"/>
    </source>
</evidence>
<proteinExistence type="predicted"/>
<feature type="compositionally biased region" description="Polar residues" evidence="1">
    <location>
        <begin position="123"/>
        <end position="133"/>
    </location>
</feature>
<sequence length="263" mass="30164">MFEAEFLLWTATGVGWDPIEKKPMCTDQYWQQFVTSHPEVERARRKPLPDFDLYLCAFVNSRATGVNEYDQDETPITPSYPPEPIPGSLIDIDGGSQRYNDTCDTSYTEMRHGVSVGGRTPHVASQSHLNNKRSSVEKETSQDKCIDLLGELDIPQDQYLFMFNYLNAHATLHRPFLRMKEHHRLAWIQQTMEQHANQQVSSPPPTFTPGSHYPFQSSHPMNQHFSHTFHPSTNTFQPSTSNFQPYMPPNFPPYSARDGRDSG</sequence>
<dbReference type="PANTHER" id="PTHR47584:SF14">
    <property type="entry name" value="L10-INTERACTING MYB DOMAIN-CONTAINING PROTEIN-LIKE"/>
    <property type="match status" value="1"/>
</dbReference>
<organism evidence="2 3">
    <name type="scientific">Morus notabilis</name>
    <dbReference type="NCBI Taxonomy" id="981085"/>
    <lineage>
        <taxon>Eukaryota</taxon>
        <taxon>Viridiplantae</taxon>
        <taxon>Streptophyta</taxon>
        <taxon>Embryophyta</taxon>
        <taxon>Tracheophyta</taxon>
        <taxon>Spermatophyta</taxon>
        <taxon>Magnoliopsida</taxon>
        <taxon>eudicotyledons</taxon>
        <taxon>Gunneridae</taxon>
        <taxon>Pentapetalae</taxon>
        <taxon>rosids</taxon>
        <taxon>fabids</taxon>
        <taxon>Rosales</taxon>
        <taxon>Moraceae</taxon>
        <taxon>Moreae</taxon>
        <taxon>Morus</taxon>
    </lineage>
</organism>
<feature type="region of interest" description="Disordered" evidence="1">
    <location>
        <begin position="113"/>
        <end position="138"/>
    </location>
</feature>
<keyword evidence="3" id="KW-1185">Reference proteome</keyword>
<protein>
    <recommendedName>
        <fullName evidence="4">Myb/SANT-like domain-containing protein</fullName>
    </recommendedName>
</protein>
<evidence type="ECO:0008006" key="4">
    <source>
        <dbReference type="Google" id="ProtNLM"/>
    </source>
</evidence>
<reference evidence="3" key="1">
    <citation type="submission" date="2013-01" db="EMBL/GenBank/DDBJ databases">
        <title>Draft Genome Sequence of a Mulberry Tree, Morus notabilis C.K. Schneid.</title>
        <authorList>
            <person name="He N."/>
            <person name="Zhao S."/>
        </authorList>
    </citation>
    <scope>NUCLEOTIDE SEQUENCE</scope>
</reference>
<accession>W9RXA4</accession>
<dbReference type="InterPro" id="IPR045026">
    <property type="entry name" value="LIMYB"/>
</dbReference>
<dbReference type="Proteomes" id="UP000030645">
    <property type="component" value="Unassembled WGS sequence"/>
</dbReference>
<gene>
    <name evidence="2" type="ORF">L484_004446</name>
</gene>
<evidence type="ECO:0000313" key="2">
    <source>
        <dbReference type="EMBL" id="EXC16435.1"/>
    </source>
</evidence>
<evidence type="ECO:0000256" key="1">
    <source>
        <dbReference type="SAM" id="MobiDB-lite"/>
    </source>
</evidence>
<name>W9RXA4_9ROSA</name>
<feature type="region of interest" description="Disordered" evidence="1">
    <location>
        <begin position="236"/>
        <end position="263"/>
    </location>
</feature>